<gene>
    <name evidence="16 20" type="primary">polA</name>
    <name evidence="20" type="ORF">ERS852470_02285</name>
</gene>
<dbReference type="CDD" id="cd09859">
    <property type="entry name" value="PIN_53EXO"/>
    <property type="match status" value="1"/>
</dbReference>
<dbReference type="SMART" id="SM00475">
    <property type="entry name" value="53EXOc"/>
    <property type="match status" value="1"/>
</dbReference>
<evidence type="ECO:0000256" key="6">
    <source>
        <dbReference type="ARBA" id="ARBA00022705"/>
    </source>
</evidence>
<dbReference type="SMART" id="SM00279">
    <property type="entry name" value="HhH2"/>
    <property type="match status" value="1"/>
</dbReference>
<feature type="domain" description="5'-3' exonuclease" evidence="18">
    <location>
        <begin position="2"/>
        <end position="261"/>
    </location>
</feature>
<keyword evidence="12 16" id="KW-0238">DNA-binding</keyword>
<evidence type="ECO:0000256" key="8">
    <source>
        <dbReference type="ARBA" id="ARBA00022763"/>
    </source>
</evidence>
<dbReference type="InterPro" id="IPR029060">
    <property type="entry name" value="PIN-like_dom_sf"/>
</dbReference>
<dbReference type="SUPFAM" id="SSF53098">
    <property type="entry name" value="Ribonuclease H-like"/>
    <property type="match status" value="1"/>
</dbReference>
<dbReference type="InterPro" id="IPR002298">
    <property type="entry name" value="DNA_polymerase_A"/>
</dbReference>
<dbReference type="InterPro" id="IPR020046">
    <property type="entry name" value="5-3_exonucl_a-hlix_arch_N"/>
</dbReference>
<dbReference type="GO" id="GO:0006261">
    <property type="term" value="P:DNA-templated DNA replication"/>
    <property type="evidence" value="ECO:0007669"/>
    <property type="project" value="UniProtKB-UniRule"/>
</dbReference>
<dbReference type="PROSITE" id="PS00447">
    <property type="entry name" value="DNA_POLYMERASE_A"/>
    <property type="match status" value="1"/>
</dbReference>
<dbReference type="GO" id="GO:0008409">
    <property type="term" value="F:5'-3' exonuclease activity"/>
    <property type="evidence" value="ECO:0007669"/>
    <property type="project" value="InterPro"/>
</dbReference>
<dbReference type="GO" id="GO:0008408">
    <property type="term" value="F:3'-5' exonuclease activity"/>
    <property type="evidence" value="ECO:0007669"/>
    <property type="project" value="InterPro"/>
</dbReference>
<evidence type="ECO:0000256" key="11">
    <source>
        <dbReference type="ARBA" id="ARBA00022932"/>
    </source>
</evidence>
<dbReference type="FunFam" id="1.10.150.20:FF:000003">
    <property type="entry name" value="DNA polymerase I"/>
    <property type="match status" value="1"/>
</dbReference>
<dbReference type="FunFam" id="1.20.1060.10:FF:000001">
    <property type="entry name" value="DNA polymerase I"/>
    <property type="match status" value="1"/>
</dbReference>
<dbReference type="FunFam" id="3.40.50.1010:FF:000001">
    <property type="entry name" value="DNA polymerase I"/>
    <property type="match status" value="1"/>
</dbReference>
<evidence type="ECO:0000313" key="20">
    <source>
        <dbReference type="EMBL" id="CUO41946.1"/>
    </source>
</evidence>
<dbReference type="PANTHER" id="PTHR10133">
    <property type="entry name" value="DNA POLYMERASE I"/>
    <property type="match status" value="1"/>
</dbReference>
<dbReference type="EC" id="2.7.7.7" evidence="2 15"/>
<dbReference type="Proteomes" id="UP000095558">
    <property type="component" value="Unassembled WGS sequence"/>
</dbReference>
<dbReference type="PRINTS" id="PR00868">
    <property type="entry name" value="DNAPOLI"/>
</dbReference>
<evidence type="ECO:0000256" key="1">
    <source>
        <dbReference type="ARBA" id="ARBA00007705"/>
    </source>
</evidence>
<dbReference type="AlphaFoldDB" id="A0A174EZG3"/>
<dbReference type="Gene3D" id="1.10.150.20">
    <property type="entry name" value="5' to 3' exonuclease, C-terminal subdomain"/>
    <property type="match status" value="2"/>
</dbReference>
<dbReference type="CDD" id="cd09898">
    <property type="entry name" value="H3TH_53EXO"/>
    <property type="match status" value="1"/>
</dbReference>
<dbReference type="InterPro" id="IPR002421">
    <property type="entry name" value="5-3_exonuclease"/>
</dbReference>
<dbReference type="CDD" id="cd08637">
    <property type="entry name" value="DNA_pol_A_pol_I_C"/>
    <property type="match status" value="1"/>
</dbReference>
<dbReference type="Gene3D" id="3.40.50.1010">
    <property type="entry name" value="5'-nuclease"/>
    <property type="match status" value="1"/>
</dbReference>
<dbReference type="FunFam" id="1.10.150.20:FF:000002">
    <property type="entry name" value="DNA polymerase I"/>
    <property type="match status" value="1"/>
</dbReference>
<dbReference type="Pfam" id="PF00476">
    <property type="entry name" value="DNA_pol_A"/>
    <property type="match status" value="1"/>
</dbReference>
<keyword evidence="11 16" id="KW-0239">DNA-directed DNA polymerase</keyword>
<dbReference type="STRING" id="84024.ERS852471_01246"/>
<dbReference type="InterPro" id="IPR054690">
    <property type="entry name" value="DNA_polI_exonuclease"/>
</dbReference>
<comment type="catalytic activity">
    <reaction evidence="14 16">
        <text>DNA(n) + a 2'-deoxyribonucleoside 5'-triphosphate = DNA(n+1) + diphosphate</text>
        <dbReference type="Rhea" id="RHEA:22508"/>
        <dbReference type="Rhea" id="RHEA-COMP:17339"/>
        <dbReference type="Rhea" id="RHEA-COMP:17340"/>
        <dbReference type="ChEBI" id="CHEBI:33019"/>
        <dbReference type="ChEBI" id="CHEBI:61560"/>
        <dbReference type="ChEBI" id="CHEBI:173112"/>
        <dbReference type="EC" id="2.7.7.7"/>
    </reaction>
</comment>
<dbReference type="CDD" id="cd06140">
    <property type="entry name" value="DNA_polA_I_Bacillus_like_exo"/>
    <property type="match status" value="1"/>
</dbReference>
<dbReference type="InterPro" id="IPR043502">
    <property type="entry name" value="DNA/RNA_pol_sf"/>
</dbReference>
<dbReference type="SUPFAM" id="SSF56672">
    <property type="entry name" value="DNA/RNA polymerases"/>
    <property type="match status" value="1"/>
</dbReference>
<keyword evidence="4 16" id="KW-0808">Transferase</keyword>
<keyword evidence="6 16" id="KW-0235">DNA replication</keyword>
<dbReference type="Gene3D" id="3.30.420.10">
    <property type="entry name" value="Ribonuclease H-like superfamily/Ribonuclease H"/>
    <property type="match status" value="1"/>
</dbReference>
<keyword evidence="8 16" id="KW-0227">DNA damage</keyword>
<reference evidence="20 21" key="1">
    <citation type="submission" date="2015-09" db="EMBL/GenBank/DDBJ databases">
        <authorList>
            <consortium name="Pathogen Informatics"/>
        </authorList>
    </citation>
    <scope>NUCLEOTIDE SEQUENCE [LARGE SCALE GENOMIC DNA]</scope>
    <source>
        <strain evidence="20 21">2789STDY5834855</strain>
    </source>
</reference>
<evidence type="ECO:0000256" key="10">
    <source>
        <dbReference type="ARBA" id="ARBA00022839"/>
    </source>
</evidence>
<evidence type="ECO:0000259" key="17">
    <source>
        <dbReference type="SMART" id="SM00474"/>
    </source>
</evidence>
<evidence type="ECO:0000256" key="2">
    <source>
        <dbReference type="ARBA" id="ARBA00012417"/>
    </source>
</evidence>
<dbReference type="InterPro" id="IPR036397">
    <property type="entry name" value="RNaseH_sf"/>
</dbReference>
<dbReference type="NCBIfam" id="TIGR00593">
    <property type="entry name" value="pola"/>
    <property type="match status" value="1"/>
</dbReference>
<evidence type="ECO:0000256" key="7">
    <source>
        <dbReference type="ARBA" id="ARBA00022722"/>
    </source>
</evidence>
<evidence type="ECO:0000256" key="13">
    <source>
        <dbReference type="ARBA" id="ARBA00023204"/>
    </source>
</evidence>
<dbReference type="InterPro" id="IPR018320">
    <property type="entry name" value="DNA_polymerase_1"/>
</dbReference>
<dbReference type="GO" id="GO:0006302">
    <property type="term" value="P:double-strand break repair"/>
    <property type="evidence" value="ECO:0007669"/>
    <property type="project" value="TreeGrafter"/>
</dbReference>
<dbReference type="RefSeq" id="WP_055277007.1">
    <property type="nucleotide sequence ID" value="NZ_CYZV01000024.1"/>
</dbReference>
<dbReference type="Pfam" id="PF02739">
    <property type="entry name" value="5_3_exonuc_N"/>
    <property type="match status" value="1"/>
</dbReference>
<evidence type="ECO:0000256" key="5">
    <source>
        <dbReference type="ARBA" id="ARBA00022695"/>
    </source>
</evidence>
<dbReference type="NCBIfam" id="NF004397">
    <property type="entry name" value="PRK05755.1"/>
    <property type="match status" value="1"/>
</dbReference>
<dbReference type="PANTHER" id="PTHR10133:SF27">
    <property type="entry name" value="DNA POLYMERASE NU"/>
    <property type="match status" value="1"/>
</dbReference>
<comment type="similarity">
    <text evidence="1 16">Belongs to the DNA polymerase type-A family.</text>
</comment>
<evidence type="ECO:0000259" key="18">
    <source>
        <dbReference type="SMART" id="SM00475"/>
    </source>
</evidence>
<feature type="domain" description="DNA-directed DNA polymerase family A palm" evidence="19">
    <location>
        <begin position="627"/>
        <end position="834"/>
    </location>
</feature>
<evidence type="ECO:0000259" key="19">
    <source>
        <dbReference type="SMART" id="SM00482"/>
    </source>
</evidence>
<dbReference type="SUPFAM" id="SSF88723">
    <property type="entry name" value="PIN domain-like"/>
    <property type="match status" value="1"/>
</dbReference>
<keyword evidence="10" id="KW-0269">Exonuclease</keyword>
<dbReference type="InterPro" id="IPR001098">
    <property type="entry name" value="DNA-dir_DNA_pol_A_palm_dom"/>
</dbReference>
<dbReference type="Gene3D" id="3.30.70.370">
    <property type="match status" value="1"/>
</dbReference>
<evidence type="ECO:0000256" key="16">
    <source>
        <dbReference type="RuleBase" id="RU004460"/>
    </source>
</evidence>
<dbReference type="Gene3D" id="1.20.1060.10">
    <property type="entry name" value="Taq DNA Polymerase, Chain T, domain 4"/>
    <property type="match status" value="1"/>
</dbReference>
<evidence type="ECO:0000256" key="15">
    <source>
        <dbReference type="NCBIfam" id="TIGR00593"/>
    </source>
</evidence>
<dbReference type="GO" id="GO:0003677">
    <property type="term" value="F:DNA binding"/>
    <property type="evidence" value="ECO:0007669"/>
    <property type="project" value="UniProtKB-UniRule"/>
</dbReference>
<dbReference type="Pfam" id="PF22619">
    <property type="entry name" value="DNA_polI_exo1"/>
    <property type="match status" value="1"/>
</dbReference>
<dbReference type="EMBL" id="CYZV01000024">
    <property type="protein sequence ID" value="CUO41946.1"/>
    <property type="molecule type" value="Genomic_DNA"/>
</dbReference>
<evidence type="ECO:0000256" key="9">
    <source>
        <dbReference type="ARBA" id="ARBA00022801"/>
    </source>
</evidence>
<dbReference type="OrthoDB" id="9806424at2"/>
<keyword evidence="9" id="KW-0378">Hydrolase</keyword>
<dbReference type="GO" id="GO:0003887">
    <property type="term" value="F:DNA-directed DNA polymerase activity"/>
    <property type="evidence" value="ECO:0007669"/>
    <property type="project" value="UniProtKB-UniRule"/>
</dbReference>
<dbReference type="InterPro" id="IPR008918">
    <property type="entry name" value="HhH2"/>
</dbReference>
<dbReference type="SMART" id="SM00482">
    <property type="entry name" value="POLAc"/>
    <property type="match status" value="1"/>
</dbReference>
<dbReference type="InterPro" id="IPR019760">
    <property type="entry name" value="DNA-dir_DNA_pol_A_CS"/>
</dbReference>
<evidence type="ECO:0000256" key="3">
    <source>
        <dbReference type="ARBA" id="ARBA00020311"/>
    </source>
</evidence>
<keyword evidence="7" id="KW-0540">Nuclease</keyword>
<keyword evidence="5 16" id="KW-0548">Nucleotidyltransferase</keyword>
<evidence type="ECO:0000256" key="12">
    <source>
        <dbReference type="ARBA" id="ARBA00023125"/>
    </source>
</evidence>
<proteinExistence type="inferred from homology"/>
<feature type="domain" description="3'-5' exonuclease" evidence="17">
    <location>
        <begin position="301"/>
        <end position="481"/>
    </location>
</feature>
<dbReference type="InterPro" id="IPR020045">
    <property type="entry name" value="DNA_polI_H3TH"/>
</dbReference>
<dbReference type="InterPro" id="IPR002562">
    <property type="entry name" value="3'-5'_exonuclease_dom"/>
</dbReference>
<dbReference type="SUPFAM" id="SSF47807">
    <property type="entry name" value="5' to 3' exonuclease, C-terminal subdomain"/>
    <property type="match status" value="1"/>
</dbReference>
<evidence type="ECO:0000256" key="14">
    <source>
        <dbReference type="ARBA" id="ARBA00049244"/>
    </source>
</evidence>
<protein>
    <recommendedName>
        <fullName evidence="3 15">DNA polymerase I</fullName>
        <ecNumber evidence="2 15">2.7.7.7</ecNumber>
    </recommendedName>
</protein>
<dbReference type="InterPro" id="IPR036279">
    <property type="entry name" value="5-3_exonuclease_C_sf"/>
</dbReference>
<dbReference type="Pfam" id="PF01367">
    <property type="entry name" value="5_3_exonuc"/>
    <property type="match status" value="1"/>
</dbReference>
<accession>A0A174EZG3</accession>
<comment type="subunit">
    <text evidence="16">Single-chain monomer with multiple functions.</text>
</comment>
<evidence type="ECO:0000313" key="21">
    <source>
        <dbReference type="Proteomes" id="UP000095558"/>
    </source>
</evidence>
<dbReference type="InterPro" id="IPR012337">
    <property type="entry name" value="RNaseH-like_sf"/>
</dbReference>
<name>A0A174EZG3_9CLOT</name>
<sequence>MERLLILDSNSLLNRAFYAIPPLTNSEGIHTNAVYGFTNMLFKMKEEIKPDYIVAAFDRKAPTFRHKEYEDYKAGRKKMPPELGEQFPLVKEVLNLLAVNIYEIDGFEADDIIGTLAQFAEKNGIEVFIVTGDRDALQLASDNIKVVITKKGVTETAVYNKEAFIEEFGVTPTQYIDVKGLMGDKSDNIPGVPGVGEKTAFKLISTYGSMEGVLSHIDEISGKKLKENLETYSEQAIFSKKLATIMTEVPIEFDLEDIKSQENYNKEELKKLFFKLGMKSLLAKLPGDDLEGEEEVAKIEINEVTTIEGFKEVLSVKEGIAFISYSTCNANLYSKIELDKLYINYGDKVSLIDFKLINMENSNEAINLLKAFMEDEKIEKVIQDGKNLITILTKHNIEVKKFIFDTVVAAYLIDSAKSNYPLEVLINEYLMKEVKGEGDELICNAMASMKELYEYLKDRIDKEGMDELYYEVEHPLISILSSMEAIGFNVNREKLDELAVKFKEEISRTEKEIYELCEEEFNISSPKQLGKILFEKLDLPVIKKTKTGYSTNAEVLEKLMDKHPVVEKIIYYRQITKLNSTYVEGLKNVIDEDGAIHSSFNQTVTTTGRLSSTEPNLQNIPVKYEMGREIRKVFIPQESTDVLLSCDYSQIELRVLAHMSDDKNMIDAFNHHSDIHTKTASEVFKVPVEEVTPLMRSRAKAVNFGIVYGISDFSLSQDLKITRKEAAEYMEIYFDRYPKIKGYLESVKEEAKEKGYVLTVLNRRRFIPEIKSSNKIVKALGERLAMNAPIQGSAADIIKLAMVKVYNRIKKENLESQMILQVHDELILNVKENELEIVKALVKEEMENVLKMSVTLEVDTNIGNTWYDAK</sequence>
<dbReference type="SMART" id="SM00474">
    <property type="entry name" value="35EXOc"/>
    <property type="match status" value="1"/>
</dbReference>
<organism evidence="20 21">
    <name type="scientific">Clostridium disporicum</name>
    <dbReference type="NCBI Taxonomy" id="84024"/>
    <lineage>
        <taxon>Bacteria</taxon>
        <taxon>Bacillati</taxon>
        <taxon>Bacillota</taxon>
        <taxon>Clostridia</taxon>
        <taxon>Eubacteriales</taxon>
        <taxon>Clostridiaceae</taxon>
        <taxon>Clostridium</taxon>
    </lineage>
</organism>
<evidence type="ECO:0000256" key="4">
    <source>
        <dbReference type="ARBA" id="ARBA00022679"/>
    </source>
</evidence>
<keyword evidence="13 16" id="KW-0234">DNA repair</keyword>